<protein>
    <submittedName>
        <fullName evidence="7">CDGSH iron-sulfur domain-containing protein</fullName>
    </submittedName>
</protein>
<dbReference type="InterPro" id="IPR042216">
    <property type="entry name" value="MitoNEET_CISD"/>
</dbReference>
<evidence type="ECO:0000313" key="7">
    <source>
        <dbReference type="EMBL" id="MDV6264278.1"/>
    </source>
</evidence>
<dbReference type="RefSeq" id="WP_317566344.1">
    <property type="nucleotide sequence ID" value="NZ_JAWLJX010000012.1"/>
</dbReference>
<evidence type="ECO:0000313" key="8">
    <source>
        <dbReference type="Proteomes" id="UP001185755"/>
    </source>
</evidence>
<dbReference type="Gene3D" id="3.40.5.90">
    <property type="entry name" value="CDGSH iron-sulfur domain, mitoNEET-type"/>
    <property type="match status" value="1"/>
</dbReference>
<keyword evidence="1" id="KW-0001">2Fe-2S</keyword>
<evidence type="ECO:0000256" key="2">
    <source>
        <dbReference type="ARBA" id="ARBA00022723"/>
    </source>
</evidence>
<keyword evidence="3" id="KW-0408">Iron</keyword>
<sequence length="96" mass="10266">MPTDDEGGAIGGNDGTAASTTKRTTVRIVKGGPIVIDGPVEIELDDGTRVCSDRFAVAVCTCRRSKNYPLCDTSHRAKKRSAQSSEDRPADQRDIT</sequence>
<dbReference type="InterPro" id="IPR018967">
    <property type="entry name" value="FeS-contain_CDGSH-typ"/>
</dbReference>
<keyword evidence="8" id="KW-1185">Reference proteome</keyword>
<feature type="region of interest" description="Disordered" evidence="5">
    <location>
        <begin position="1"/>
        <end position="24"/>
    </location>
</feature>
<dbReference type="EMBL" id="JAWLJX010000012">
    <property type="protein sequence ID" value="MDV6264278.1"/>
    <property type="molecule type" value="Genomic_DNA"/>
</dbReference>
<name>A0ABU4BJM5_9NOCA</name>
<evidence type="ECO:0000256" key="4">
    <source>
        <dbReference type="ARBA" id="ARBA00023014"/>
    </source>
</evidence>
<feature type="domain" description="Iron-binding zinc finger CDGSH type" evidence="6">
    <location>
        <begin position="37"/>
        <end position="83"/>
    </location>
</feature>
<comment type="caution">
    <text evidence="7">The sequence shown here is derived from an EMBL/GenBank/DDBJ whole genome shotgun (WGS) entry which is preliminary data.</text>
</comment>
<keyword evidence="2" id="KW-0479">Metal-binding</keyword>
<keyword evidence="4" id="KW-0411">Iron-sulfur</keyword>
<evidence type="ECO:0000256" key="5">
    <source>
        <dbReference type="SAM" id="MobiDB-lite"/>
    </source>
</evidence>
<dbReference type="SMART" id="SM00704">
    <property type="entry name" value="ZnF_CDGSH"/>
    <property type="match status" value="1"/>
</dbReference>
<feature type="compositionally biased region" description="Basic and acidic residues" evidence="5">
    <location>
        <begin position="85"/>
        <end position="96"/>
    </location>
</feature>
<feature type="region of interest" description="Disordered" evidence="5">
    <location>
        <begin position="73"/>
        <end position="96"/>
    </location>
</feature>
<evidence type="ECO:0000256" key="3">
    <source>
        <dbReference type="ARBA" id="ARBA00023004"/>
    </source>
</evidence>
<evidence type="ECO:0000256" key="1">
    <source>
        <dbReference type="ARBA" id="ARBA00022714"/>
    </source>
</evidence>
<organism evidence="7 8">
    <name type="scientific">Rhodococcoides yunnanense</name>
    <dbReference type="NCBI Taxonomy" id="278209"/>
    <lineage>
        <taxon>Bacteria</taxon>
        <taxon>Bacillati</taxon>
        <taxon>Actinomycetota</taxon>
        <taxon>Actinomycetes</taxon>
        <taxon>Mycobacteriales</taxon>
        <taxon>Nocardiaceae</taxon>
        <taxon>Rhodococcoides</taxon>
    </lineage>
</organism>
<dbReference type="Proteomes" id="UP001185755">
    <property type="component" value="Unassembled WGS sequence"/>
</dbReference>
<proteinExistence type="predicted"/>
<evidence type="ECO:0000259" key="6">
    <source>
        <dbReference type="SMART" id="SM00704"/>
    </source>
</evidence>
<reference evidence="7 8" key="1">
    <citation type="submission" date="2023-10" db="EMBL/GenBank/DDBJ databases">
        <title>Development of a sustainable strategy for remediation of hydrocarbon-contaminated territories based on the waste exchange concept.</title>
        <authorList>
            <person name="Krivoruchko A."/>
        </authorList>
    </citation>
    <scope>NUCLEOTIDE SEQUENCE [LARGE SCALE GENOMIC DNA]</scope>
    <source>
        <strain evidence="7 8">IEGM 1323</strain>
    </source>
</reference>
<dbReference type="Pfam" id="PF09360">
    <property type="entry name" value="zf-CDGSH"/>
    <property type="match status" value="1"/>
</dbReference>
<gene>
    <name evidence="7" type="ORF">R3P96_23320</name>
</gene>
<accession>A0ABU4BJM5</accession>